<sequence>MLLYMIYEAFRNKVVEKDLHLQGFPSAFNGLRLYFISDIHWRKVSLSMVEQLKGKVDLMVIGGDLAEKRVPYERIEHNLRLLASVAPVFFVWGNNDYELDVQKLDACIRGAGIRQLVNETVCFKKNGDNLLFVGVDDHTQDRDRLDQALKGTGEGYRILLTHNPDIIQNIKTKHQIGLILSGHTHGGQIRIFGWGLREKGGIKQVGESVLVISNGYGTTTLPLRLGAPAETHLFTLYSKTSA</sequence>
<dbReference type="PANTHER" id="PTHR31302:SF32">
    <property type="entry name" value="PHOSPHOESTERASE"/>
    <property type="match status" value="1"/>
</dbReference>
<reference evidence="2 3" key="1">
    <citation type="submission" date="2019-04" db="EMBL/GenBank/DDBJ databases">
        <title>Bacillus caeni sp. nov., a bacterium isolated from mangrove sediment.</title>
        <authorList>
            <person name="Huang H."/>
            <person name="Mo K."/>
            <person name="Hu Y."/>
        </authorList>
    </citation>
    <scope>NUCLEOTIDE SEQUENCE [LARGE SCALE GENOMIC DNA]</scope>
    <source>
        <strain evidence="2 3">HB172195</strain>
    </source>
</reference>
<evidence type="ECO:0000313" key="2">
    <source>
        <dbReference type="EMBL" id="TLS35680.1"/>
    </source>
</evidence>
<dbReference type="Gene3D" id="3.60.21.10">
    <property type="match status" value="1"/>
</dbReference>
<dbReference type="GO" id="GO:0009245">
    <property type="term" value="P:lipid A biosynthetic process"/>
    <property type="evidence" value="ECO:0007669"/>
    <property type="project" value="TreeGrafter"/>
</dbReference>
<dbReference type="AlphaFoldDB" id="A0A5R9EZW8"/>
<dbReference type="GO" id="GO:0008758">
    <property type="term" value="F:UDP-2,3-diacylglucosamine hydrolase activity"/>
    <property type="evidence" value="ECO:0007669"/>
    <property type="project" value="TreeGrafter"/>
</dbReference>
<proteinExistence type="predicted"/>
<name>A0A5R9EZW8_9BACL</name>
<comment type="caution">
    <text evidence="2">The sequence shown here is derived from an EMBL/GenBank/DDBJ whole genome shotgun (WGS) entry which is preliminary data.</text>
</comment>
<dbReference type="InterPro" id="IPR029052">
    <property type="entry name" value="Metallo-depent_PP-like"/>
</dbReference>
<dbReference type="OrthoDB" id="9780884at2"/>
<dbReference type="PANTHER" id="PTHR31302">
    <property type="entry name" value="TRANSMEMBRANE PROTEIN WITH METALLOPHOSPHOESTERASE DOMAIN-RELATED"/>
    <property type="match status" value="1"/>
</dbReference>
<dbReference type="GO" id="GO:0016020">
    <property type="term" value="C:membrane"/>
    <property type="evidence" value="ECO:0007669"/>
    <property type="project" value="GOC"/>
</dbReference>
<evidence type="ECO:0000259" key="1">
    <source>
        <dbReference type="Pfam" id="PF00149"/>
    </source>
</evidence>
<organism evidence="2 3">
    <name type="scientific">Exobacillus caeni</name>
    <dbReference type="NCBI Taxonomy" id="2574798"/>
    <lineage>
        <taxon>Bacteria</taxon>
        <taxon>Bacillati</taxon>
        <taxon>Bacillota</taxon>
        <taxon>Bacilli</taxon>
        <taxon>Bacillales</taxon>
        <taxon>Guptibacillaceae</taxon>
        <taxon>Exobacillus</taxon>
    </lineage>
</organism>
<dbReference type="Proteomes" id="UP000308230">
    <property type="component" value="Unassembled WGS sequence"/>
</dbReference>
<protein>
    <submittedName>
        <fullName evidence="2">Metallophosphoesterase</fullName>
    </submittedName>
</protein>
<dbReference type="SUPFAM" id="SSF56300">
    <property type="entry name" value="Metallo-dependent phosphatases"/>
    <property type="match status" value="1"/>
</dbReference>
<feature type="domain" description="Calcineurin-like phosphoesterase" evidence="1">
    <location>
        <begin position="31"/>
        <end position="186"/>
    </location>
</feature>
<evidence type="ECO:0000313" key="3">
    <source>
        <dbReference type="Proteomes" id="UP000308230"/>
    </source>
</evidence>
<dbReference type="EMBL" id="SWLG01000018">
    <property type="protein sequence ID" value="TLS35680.1"/>
    <property type="molecule type" value="Genomic_DNA"/>
</dbReference>
<dbReference type="Pfam" id="PF00149">
    <property type="entry name" value="Metallophos"/>
    <property type="match status" value="1"/>
</dbReference>
<keyword evidence="3" id="KW-1185">Reference proteome</keyword>
<dbReference type="InterPro" id="IPR004843">
    <property type="entry name" value="Calcineurin-like_PHP"/>
</dbReference>
<gene>
    <name evidence="2" type="ORF">FCL54_19130</name>
</gene>
<dbReference type="InterPro" id="IPR051158">
    <property type="entry name" value="Metallophosphoesterase_sf"/>
</dbReference>
<accession>A0A5R9EZW8</accession>